<evidence type="ECO:0000313" key="3">
    <source>
        <dbReference type="Proteomes" id="UP000009080"/>
    </source>
</evidence>
<keyword evidence="1" id="KW-0812">Transmembrane</keyword>
<dbReference type="HOGENOM" id="CLU_3123666_0_0_6"/>
<dbReference type="Proteomes" id="UP000009080">
    <property type="component" value="Chromosome"/>
</dbReference>
<organism evidence="2 3">
    <name type="scientific">Teredinibacter turnerae (strain ATCC 39867 / T7901)</name>
    <dbReference type="NCBI Taxonomy" id="377629"/>
    <lineage>
        <taxon>Bacteria</taxon>
        <taxon>Pseudomonadati</taxon>
        <taxon>Pseudomonadota</taxon>
        <taxon>Gammaproteobacteria</taxon>
        <taxon>Cellvibrionales</taxon>
        <taxon>Cellvibrionaceae</taxon>
        <taxon>Teredinibacter</taxon>
    </lineage>
</organism>
<dbReference type="STRING" id="377629.TERTU_0790"/>
<keyword evidence="1" id="KW-1133">Transmembrane helix</keyword>
<evidence type="ECO:0000313" key="2">
    <source>
        <dbReference type="EMBL" id="ACR12276.1"/>
    </source>
</evidence>
<reference evidence="2 3" key="1">
    <citation type="journal article" date="2009" name="PLoS ONE">
        <title>The complete genome of Teredinibacter turnerae T7901: an intracellular endosymbiont of marine wood-boring bivalves (shipworms).</title>
        <authorList>
            <person name="Yang J.C."/>
            <person name="Madupu R."/>
            <person name="Durkin A.S."/>
            <person name="Ekborg N.A."/>
            <person name="Pedamallu C.S."/>
            <person name="Hostetler J.B."/>
            <person name="Radune D."/>
            <person name="Toms B.S."/>
            <person name="Henrissat B."/>
            <person name="Coutinho P.M."/>
            <person name="Schwarz S."/>
            <person name="Field L."/>
            <person name="Trindade-Silva A.E."/>
            <person name="Soares C.A.G."/>
            <person name="Elshahawi S."/>
            <person name="Hanora A."/>
            <person name="Schmidt E.W."/>
            <person name="Haygood M.G."/>
            <person name="Posfai J."/>
            <person name="Benner J."/>
            <person name="Madinger C."/>
            <person name="Nove J."/>
            <person name="Anton B."/>
            <person name="Chaudhary K."/>
            <person name="Foster J."/>
            <person name="Holman A."/>
            <person name="Kumar S."/>
            <person name="Lessard P.A."/>
            <person name="Luyten Y.A."/>
            <person name="Slatko B."/>
            <person name="Wood N."/>
            <person name="Wu B."/>
            <person name="Teplitski M."/>
            <person name="Mougous J.D."/>
            <person name="Ward N."/>
            <person name="Eisen J.A."/>
            <person name="Badger J.H."/>
            <person name="Distel D.L."/>
        </authorList>
    </citation>
    <scope>NUCLEOTIDE SEQUENCE [LARGE SCALE GENOMIC DNA]</scope>
    <source>
        <strain evidence="3">ATCC 39867 / T7901</strain>
    </source>
</reference>
<proteinExistence type="predicted"/>
<name>C5BPH5_TERTT</name>
<feature type="transmembrane region" description="Helical" evidence="1">
    <location>
        <begin position="29"/>
        <end position="49"/>
    </location>
</feature>
<accession>C5BPH5</accession>
<gene>
    <name evidence="2" type="ordered locus">TERTU_0790</name>
</gene>
<evidence type="ECO:0000256" key="1">
    <source>
        <dbReference type="SAM" id="Phobius"/>
    </source>
</evidence>
<sequence>MTLTGIMGSNKKPAPALNIYNKTLKVTSILQFLTFFSGLLFAVVFSILAT</sequence>
<protein>
    <submittedName>
        <fullName evidence="2">Uncharacterized protein</fullName>
    </submittedName>
</protein>
<dbReference type="AlphaFoldDB" id="C5BPH5"/>
<keyword evidence="3" id="KW-1185">Reference proteome</keyword>
<keyword evidence="1" id="KW-0472">Membrane</keyword>
<dbReference type="KEGG" id="ttu:TERTU_0790"/>
<dbReference type="EMBL" id="CP001614">
    <property type="protein sequence ID" value="ACR12276.1"/>
    <property type="molecule type" value="Genomic_DNA"/>
</dbReference>